<keyword evidence="3" id="KW-1185">Reference proteome</keyword>
<feature type="region of interest" description="Disordered" evidence="1">
    <location>
        <begin position="268"/>
        <end position="287"/>
    </location>
</feature>
<dbReference type="EMBL" id="CP076023">
    <property type="protein sequence ID" value="QWC16574.1"/>
    <property type="molecule type" value="Genomic_DNA"/>
</dbReference>
<feature type="compositionally biased region" description="Low complexity" evidence="1">
    <location>
        <begin position="268"/>
        <end position="280"/>
    </location>
</feature>
<dbReference type="Proteomes" id="UP000679335">
    <property type="component" value="Chromosome"/>
</dbReference>
<evidence type="ECO:0000313" key="3">
    <source>
        <dbReference type="Proteomes" id="UP000679335"/>
    </source>
</evidence>
<evidence type="ECO:0000256" key="1">
    <source>
        <dbReference type="SAM" id="MobiDB-lite"/>
    </source>
</evidence>
<proteinExistence type="predicted"/>
<evidence type="ECO:0008006" key="4">
    <source>
        <dbReference type="Google" id="ProtNLM"/>
    </source>
</evidence>
<organism evidence="2 3">
    <name type="scientific">Cellulomonas dongxiuzhuiae</name>
    <dbReference type="NCBI Taxonomy" id="2819979"/>
    <lineage>
        <taxon>Bacteria</taxon>
        <taxon>Bacillati</taxon>
        <taxon>Actinomycetota</taxon>
        <taxon>Actinomycetes</taxon>
        <taxon>Micrococcales</taxon>
        <taxon>Cellulomonadaceae</taxon>
        <taxon>Cellulomonas</taxon>
    </lineage>
</organism>
<name>A0ABX8GK65_9CELL</name>
<gene>
    <name evidence="2" type="ORF">KKR89_02595</name>
</gene>
<protein>
    <recommendedName>
        <fullName evidence="4">MinD-like ATPase involved in chromosome partitioning or flagellar assembly</fullName>
    </recommendedName>
</protein>
<dbReference type="InterPro" id="IPR027417">
    <property type="entry name" value="P-loop_NTPase"/>
</dbReference>
<dbReference type="Gene3D" id="3.40.50.300">
    <property type="entry name" value="P-loop containing nucleotide triphosphate hydrolases"/>
    <property type="match status" value="1"/>
</dbReference>
<sequence length="287" mass="28606">MGALAHLVAGAVPDRVDELLALDAAVRAPLPLSTRVGVVGTGSGVGCSVVAGLLAATLAARRPGRVLAVDASAGGRSVLWHAGCTEPARSTPAQHAARRAAQSGADAVAGLVRTPGGVHCLDLTEDGTAPDRTWQAAVGPVSRFFDVVVTDHGARTARAAGPVAATASVVCVVAEADRRGWQQGVDLASGFAAAGLPVVLAVDATARRAPAWCATAVRISPLPVVVVPHDRAHDAPQPVPARSLRPATTRAALRLAAAVLAASQGGRTVPGAAATDGAARTGRRVAS</sequence>
<dbReference type="RefSeq" id="WP_208197138.1">
    <property type="nucleotide sequence ID" value="NZ_CP076023.1"/>
</dbReference>
<dbReference type="SUPFAM" id="SSF52540">
    <property type="entry name" value="P-loop containing nucleoside triphosphate hydrolases"/>
    <property type="match status" value="1"/>
</dbReference>
<reference evidence="2 3" key="1">
    <citation type="submission" date="2021-05" db="EMBL/GenBank/DDBJ databases">
        <title>Novel species in genus Cellulomonas.</title>
        <authorList>
            <person name="Zhang G."/>
        </authorList>
    </citation>
    <scope>NUCLEOTIDE SEQUENCE [LARGE SCALE GENOMIC DNA]</scope>
    <source>
        <strain evidence="3">zg-ZUI157</strain>
    </source>
</reference>
<accession>A0ABX8GK65</accession>
<evidence type="ECO:0000313" key="2">
    <source>
        <dbReference type="EMBL" id="QWC16574.1"/>
    </source>
</evidence>